<name>K1SFN6_9ZZZZ</name>
<feature type="non-terminal residue" evidence="2">
    <location>
        <position position="1"/>
    </location>
</feature>
<organism evidence="2">
    <name type="scientific">human gut metagenome</name>
    <dbReference type="NCBI Taxonomy" id="408170"/>
    <lineage>
        <taxon>unclassified sequences</taxon>
        <taxon>metagenomes</taxon>
        <taxon>organismal metagenomes</taxon>
    </lineage>
</organism>
<accession>K1SFN6</accession>
<feature type="transmembrane region" description="Helical" evidence="1">
    <location>
        <begin position="78"/>
        <end position="96"/>
    </location>
</feature>
<feature type="transmembrane region" description="Helical" evidence="1">
    <location>
        <begin position="117"/>
        <end position="139"/>
    </location>
</feature>
<sequence>AREAEEISADNTISAEEKTNRLNTIDGILSIRGRAFEDICAQLEYVNGKAELTGEKPALVNEVVNKRLTMDTFREWEYFALLLAVVIFCTSNILAIEYKTSMVNLISANKHGKARLLIIKLLTVLITTVISYILIYLPYMLNFIKTFGTASFDLPLAYSRDFSALTSGITVGGYILALGFVHLLAAVGATALVYLLSY</sequence>
<dbReference type="AlphaFoldDB" id="K1SFN6"/>
<keyword evidence="1" id="KW-1133">Transmembrane helix</keyword>
<evidence type="ECO:0008006" key="3">
    <source>
        <dbReference type="Google" id="ProtNLM"/>
    </source>
</evidence>
<feature type="transmembrane region" description="Helical" evidence="1">
    <location>
        <begin position="171"/>
        <end position="196"/>
    </location>
</feature>
<evidence type="ECO:0000256" key="1">
    <source>
        <dbReference type="SAM" id="Phobius"/>
    </source>
</evidence>
<protein>
    <recommendedName>
        <fullName evidence="3">ABC transporter permease</fullName>
    </recommendedName>
</protein>
<reference evidence="2" key="1">
    <citation type="journal article" date="2013" name="Environ. Microbiol.">
        <title>Microbiota from the distal guts of lean and obese adolescents exhibit partial functional redundancy besides clear differences in community structure.</title>
        <authorList>
            <person name="Ferrer M."/>
            <person name="Ruiz A."/>
            <person name="Lanza F."/>
            <person name="Haange S.B."/>
            <person name="Oberbach A."/>
            <person name="Till H."/>
            <person name="Bargiela R."/>
            <person name="Campoy C."/>
            <person name="Segura M.T."/>
            <person name="Richter M."/>
            <person name="von Bergen M."/>
            <person name="Seifert J."/>
            <person name="Suarez A."/>
        </authorList>
    </citation>
    <scope>NUCLEOTIDE SEQUENCE</scope>
</reference>
<evidence type="ECO:0000313" key="2">
    <source>
        <dbReference type="EMBL" id="EKC56393.1"/>
    </source>
</evidence>
<proteinExistence type="predicted"/>
<gene>
    <name evidence="2" type="ORF">LEA_14860</name>
</gene>
<keyword evidence="1" id="KW-0812">Transmembrane</keyword>
<keyword evidence="1" id="KW-0472">Membrane</keyword>
<feature type="non-terminal residue" evidence="2">
    <location>
        <position position="198"/>
    </location>
</feature>
<comment type="caution">
    <text evidence="2">The sequence shown here is derived from an EMBL/GenBank/DDBJ whole genome shotgun (WGS) entry which is preliminary data.</text>
</comment>
<dbReference type="EMBL" id="AJWY01010130">
    <property type="protein sequence ID" value="EKC56393.1"/>
    <property type="molecule type" value="Genomic_DNA"/>
</dbReference>